<dbReference type="SUPFAM" id="SSF102588">
    <property type="entry name" value="LmbE-like"/>
    <property type="match status" value="1"/>
</dbReference>
<gene>
    <name evidence="2" type="ORF">BIV23_20920</name>
</gene>
<organism evidence="2 3">
    <name type="scientific">Streptomyces monashensis</name>
    <dbReference type="NCBI Taxonomy" id="1678012"/>
    <lineage>
        <taxon>Bacteria</taxon>
        <taxon>Bacillati</taxon>
        <taxon>Actinomycetota</taxon>
        <taxon>Actinomycetes</taxon>
        <taxon>Kitasatosporales</taxon>
        <taxon>Streptomycetaceae</taxon>
        <taxon>Streptomyces</taxon>
    </lineage>
</organism>
<dbReference type="Pfam" id="PF02585">
    <property type="entry name" value="PIG-L"/>
    <property type="match status" value="1"/>
</dbReference>
<dbReference type="RefSeq" id="WP_071382430.1">
    <property type="nucleotide sequence ID" value="NZ_MLYO01000034.1"/>
</dbReference>
<dbReference type="GO" id="GO:0016137">
    <property type="term" value="P:glycoside metabolic process"/>
    <property type="evidence" value="ECO:0007669"/>
    <property type="project" value="UniProtKB-ARBA"/>
</dbReference>
<dbReference type="GO" id="GO:0016811">
    <property type="term" value="F:hydrolase activity, acting on carbon-nitrogen (but not peptide) bonds, in linear amides"/>
    <property type="evidence" value="ECO:0007669"/>
    <property type="project" value="TreeGrafter"/>
</dbReference>
<sequence>MATVLAFHAHPDDEVLLTGGTLAWAAAEGHRVVVVVATDGLMGAAPEGEAPRLGELRASASVLGVARVVHLGYADSGHGAVLHPDPPDRTRFVRADPEDAAERLAAVLREEDVELLLSYDANGGYGHRDHVRVHEVGKRAAELAGVSRVLEATLPREGVDRLVGLVRLLRIPFRYDADALRNAFSPRAAITHTMDVRRFAAQKQAALAAHRTEVSGTGRLAPVMRMLVRLPFPVFGRLLGREWFVEAGARTEGKAVGDIFQSVAQCPPRR</sequence>
<dbReference type="PANTHER" id="PTHR12993:SF26">
    <property type="entry name" value="1D-MYO-INOSITOL 2-ACETAMIDO-2-DEOXY-ALPHA-D-GLUCOPYRANOSIDE DEACETYLASE"/>
    <property type="match status" value="1"/>
</dbReference>
<dbReference type="PANTHER" id="PTHR12993">
    <property type="entry name" value="N-ACETYLGLUCOSAMINYL-PHOSPHATIDYLINOSITOL DE-N-ACETYLASE-RELATED"/>
    <property type="match status" value="1"/>
</dbReference>
<dbReference type="AlphaFoldDB" id="A0A1S2QCC2"/>
<dbReference type="Proteomes" id="UP000179642">
    <property type="component" value="Unassembled WGS sequence"/>
</dbReference>
<dbReference type="EMBL" id="MLYO01000034">
    <property type="protein sequence ID" value="OIK03714.1"/>
    <property type="molecule type" value="Genomic_DNA"/>
</dbReference>
<evidence type="ECO:0000256" key="1">
    <source>
        <dbReference type="ARBA" id="ARBA00022833"/>
    </source>
</evidence>
<keyword evidence="1" id="KW-0862">Zinc</keyword>
<dbReference type="InterPro" id="IPR024078">
    <property type="entry name" value="LmbE-like_dom_sf"/>
</dbReference>
<keyword evidence="3" id="KW-1185">Reference proteome</keyword>
<evidence type="ECO:0000313" key="3">
    <source>
        <dbReference type="Proteomes" id="UP000179642"/>
    </source>
</evidence>
<dbReference type="OrthoDB" id="158614at2"/>
<comment type="caution">
    <text evidence="2">The sequence shown here is derived from an EMBL/GenBank/DDBJ whole genome shotgun (WGS) entry which is preliminary data.</text>
</comment>
<accession>A0A1S2QCC2</accession>
<dbReference type="Gene3D" id="3.40.50.10320">
    <property type="entry name" value="LmbE-like"/>
    <property type="match status" value="1"/>
</dbReference>
<evidence type="ECO:0000313" key="2">
    <source>
        <dbReference type="EMBL" id="OIK03714.1"/>
    </source>
</evidence>
<protein>
    <submittedName>
        <fullName evidence="2">PIG-L domain-containing protein</fullName>
    </submittedName>
</protein>
<proteinExistence type="predicted"/>
<dbReference type="InterPro" id="IPR003737">
    <property type="entry name" value="GlcNAc_PI_deacetylase-related"/>
</dbReference>
<reference evidence="2 3" key="1">
    <citation type="submission" date="2016-10" db="EMBL/GenBank/DDBJ databases">
        <title>Genome sequence of Streptomyces sp. MUSC 1.</title>
        <authorList>
            <person name="Lee L.-H."/>
            <person name="Ser H.-L."/>
            <person name="Law J.W.-F."/>
        </authorList>
    </citation>
    <scope>NUCLEOTIDE SEQUENCE [LARGE SCALE GENOMIC DNA]</scope>
    <source>
        <strain evidence="2 3">MUSC 1</strain>
    </source>
</reference>
<name>A0A1S2QCC2_9ACTN</name>